<keyword evidence="6" id="KW-1185">Reference proteome</keyword>
<dbReference type="Proteomes" id="UP000236544">
    <property type="component" value="Unassembled WGS sequence"/>
</dbReference>
<feature type="region of interest" description="Disordered" evidence="2">
    <location>
        <begin position="676"/>
        <end position="755"/>
    </location>
</feature>
<feature type="compositionally biased region" description="Low complexity" evidence="2">
    <location>
        <begin position="687"/>
        <end position="701"/>
    </location>
</feature>
<protein>
    <submittedName>
        <fullName evidence="5">LAQU0S04e00320g1_1</fullName>
    </submittedName>
</protein>
<reference evidence="6" key="1">
    <citation type="submission" date="2015-10" db="EMBL/GenBank/DDBJ databases">
        <authorList>
            <person name="Devillers H."/>
        </authorList>
    </citation>
    <scope>NUCLEOTIDE SEQUENCE [LARGE SCALE GENOMIC DNA]</scope>
</reference>
<evidence type="ECO:0000256" key="1">
    <source>
        <dbReference type="SAM" id="Coils"/>
    </source>
</evidence>
<evidence type="ECO:0000256" key="2">
    <source>
        <dbReference type="SAM" id="MobiDB-lite"/>
    </source>
</evidence>
<accession>A0A0P1KP23</accession>
<dbReference type="SMART" id="SM00563">
    <property type="entry name" value="PlsC"/>
    <property type="match status" value="1"/>
</dbReference>
<dbReference type="SUPFAM" id="SSF69593">
    <property type="entry name" value="Glycerol-3-phosphate (1)-acyltransferase"/>
    <property type="match status" value="1"/>
</dbReference>
<dbReference type="InterPro" id="IPR002123">
    <property type="entry name" value="Plipid/glycerol_acylTrfase"/>
</dbReference>
<feature type="compositionally biased region" description="Basic and acidic residues" evidence="2">
    <location>
        <begin position="676"/>
        <end position="686"/>
    </location>
</feature>
<evidence type="ECO:0000313" key="6">
    <source>
        <dbReference type="Proteomes" id="UP000236544"/>
    </source>
</evidence>
<feature type="transmembrane region" description="Helical" evidence="3">
    <location>
        <begin position="542"/>
        <end position="570"/>
    </location>
</feature>
<feature type="compositionally biased region" description="Basic residues" evidence="2">
    <location>
        <begin position="10"/>
        <end position="24"/>
    </location>
</feature>
<dbReference type="OrthoDB" id="2427554at2759"/>
<keyword evidence="3" id="KW-0812">Transmembrane</keyword>
<gene>
    <name evidence="5" type="ORF">LAQU0_S04e00320g</name>
</gene>
<dbReference type="GO" id="GO:0004366">
    <property type="term" value="F:glycerol-3-phosphate O-acyltransferase activity"/>
    <property type="evidence" value="ECO:0007669"/>
    <property type="project" value="TreeGrafter"/>
</dbReference>
<evidence type="ECO:0000259" key="4">
    <source>
        <dbReference type="SMART" id="SM00563"/>
    </source>
</evidence>
<keyword evidence="3" id="KW-0472">Membrane</keyword>
<evidence type="ECO:0000313" key="5">
    <source>
        <dbReference type="EMBL" id="CUS21767.1"/>
    </source>
</evidence>
<dbReference type="PANTHER" id="PTHR31605:SF2">
    <property type="entry name" value="GLYCEROL-3-PHOSPHATE O-ACYLTRANSFERASE 2"/>
    <property type="match status" value="1"/>
</dbReference>
<organism evidence="5 6">
    <name type="scientific">Lachancea quebecensis</name>
    <dbReference type="NCBI Taxonomy" id="1654605"/>
    <lineage>
        <taxon>Eukaryota</taxon>
        <taxon>Fungi</taxon>
        <taxon>Dikarya</taxon>
        <taxon>Ascomycota</taxon>
        <taxon>Saccharomycotina</taxon>
        <taxon>Saccharomycetes</taxon>
        <taxon>Saccharomycetales</taxon>
        <taxon>Saccharomycetaceae</taxon>
        <taxon>Lachancea</taxon>
    </lineage>
</organism>
<keyword evidence="1" id="KW-0175">Coiled coil</keyword>
<dbReference type="EMBL" id="LN890563">
    <property type="protein sequence ID" value="CUS21767.1"/>
    <property type="molecule type" value="Genomic_DNA"/>
</dbReference>
<feature type="transmembrane region" description="Helical" evidence="3">
    <location>
        <begin position="590"/>
        <end position="609"/>
    </location>
</feature>
<feature type="domain" description="Phospholipid/glycerol acyltransferase" evidence="4">
    <location>
        <begin position="120"/>
        <end position="341"/>
    </location>
</feature>
<feature type="region of interest" description="Disordered" evidence="2">
    <location>
        <begin position="1"/>
        <end position="32"/>
    </location>
</feature>
<feature type="transmembrane region" description="Helical" evidence="3">
    <location>
        <begin position="498"/>
        <end position="521"/>
    </location>
</feature>
<proteinExistence type="predicted"/>
<feature type="compositionally biased region" description="Polar residues" evidence="2">
    <location>
        <begin position="702"/>
        <end position="713"/>
    </location>
</feature>
<feature type="coiled-coil region" evidence="1">
    <location>
        <begin position="629"/>
        <end position="656"/>
    </location>
</feature>
<sequence length="755" mass="84593">MDDGTPPPRFRSRYKNLKKNKNKTWTRQPNPHYSPLLSSPLLSSPFPPNRTVHASFAVQMASHVPKSETFKNPYNGESYGLATWVYDVVVFVFNVCFTIFFREIKVRGTHNMPCKGTPTILVCAPHANQFVDGALVMSQVRNLRGSRSRQTCLVTAESSYKKRFISIFSRSTGGIPVPRAQDNLKPVDSALEIYVPDWSQPTLLKCRVVGRSESPRLTTRFTPKSLVGMPSFLGNAQIAEIPDDETLVLTKPFKDNSQVRELLTKGTNFKYAPKIDNTAVFQNVFNHLHSNGCVGIFPEGGSHDRPSLLPIKAGVAIMALGAAAADPSAKIHVIPCGLSYFHRNKFRSRAVLEFGQPIIVDGKMGKQYEADPRGQTSELLDKITQALYAVTVNAPDYETLMTIQAARRLYQPVIAKTPEGSGHLPLPLVVEMNRRLLIGYSKYKDDPRIRHLKAMVLQYNSKLYALGLRDHQVPKLTSKGGEWISLLTICTRVVRICFYLLLSLPGTILFMPVFVTCHYYAQKKAEDGLKKSLVKIKGTDLLATWKLLVALVLAPTLYVTYSLMLCYLVRHYPQWFESVWLIGTRTNGYTSVNFVLFYALLVSATYASFKTGETGMDLFKSLPPLAVSLVYTERQLEDLKETRKQLSLEVTQVCNDLGPTVFPDFGRFITTQKAAERGEEDKDYVPRSRSSSVHSMESQMSNALSKVNSNASLSDIPILGEGSNEQQDTIEVDNAEKPSLIGNLVRQRRQQEKQD</sequence>
<dbReference type="PANTHER" id="PTHR31605">
    <property type="entry name" value="GLYCEROL-3-PHOSPHATE O-ACYLTRANSFERASE 1"/>
    <property type="match status" value="1"/>
</dbReference>
<keyword evidence="3" id="KW-1133">Transmembrane helix</keyword>
<dbReference type="GO" id="GO:0008654">
    <property type="term" value="P:phospholipid biosynthetic process"/>
    <property type="evidence" value="ECO:0007669"/>
    <property type="project" value="TreeGrafter"/>
</dbReference>
<name>A0A0P1KP23_9SACH</name>
<evidence type="ECO:0000256" key="3">
    <source>
        <dbReference type="SAM" id="Phobius"/>
    </source>
</evidence>
<dbReference type="AlphaFoldDB" id="A0A0P1KP23"/>
<dbReference type="GO" id="GO:0016287">
    <property type="term" value="F:glycerone-phosphate O-acyltransferase activity"/>
    <property type="evidence" value="ECO:0007669"/>
    <property type="project" value="TreeGrafter"/>
</dbReference>
<dbReference type="InterPro" id="IPR052744">
    <property type="entry name" value="GPAT/DAPAT"/>
</dbReference>
<dbReference type="Pfam" id="PF01553">
    <property type="entry name" value="Acyltransferase"/>
    <property type="match status" value="1"/>
</dbReference>